<dbReference type="EMBL" id="JAVYJV010000020">
    <property type="protein sequence ID" value="KAK4343378.1"/>
    <property type="molecule type" value="Genomic_DNA"/>
</dbReference>
<evidence type="ECO:0000256" key="10">
    <source>
        <dbReference type="PROSITE-ProRule" id="PRU00094"/>
    </source>
</evidence>
<dbReference type="SMART" id="SM00401">
    <property type="entry name" value="ZnF_GATA"/>
    <property type="match status" value="1"/>
</dbReference>
<evidence type="ECO:0000256" key="2">
    <source>
        <dbReference type="ARBA" id="ARBA00022723"/>
    </source>
</evidence>
<keyword evidence="6" id="KW-0238">DNA-binding</keyword>
<name>A0AAE1R1J1_9SOLA</name>
<reference evidence="12" key="1">
    <citation type="submission" date="2023-12" db="EMBL/GenBank/DDBJ databases">
        <title>Genome assembly of Anisodus tanguticus.</title>
        <authorList>
            <person name="Wang Y.-J."/>
        </authorList>
    </citation>
    <scope>NUCLEOTIDE SEQUENCE</scope>
    <source>
        <strain evidence="12">KB-2021</strain>
        <tissue evidence="12">Leaf</tissue>
    </source>
</reference>
<evidence type="ECO:0000256" key="4">
    <source>
        <dbReference type="ARBA" id="ARBA00022833"/>
    </source>
</evidence>
<evidence type="ECO:0000256" key="1">
    <source>
        <dbReference type="ARBA" id="ARBA00004123"/>
    </source>
</evidence>
<dbReference type="Pfam" id="PF00320">
    <property type="entry name" value="GATA"/>
    <property type="match status" value="1"/>
</dbReference>
<dbReference type="PANTHER" id="PTHR47255">
    <property type="entry name" value="GATA TRANSCRIPTION FACTOR 22-RELATED"/>
    <property type="match status" value="1"/>
</dbReference>
<evidence type="ECO:0000313" key="13">
    <source>
        <dbReference type="Proteomes" id="UP001291623"/>
    </source>
</evidence>
<dbReference type="Gene3D" id="3.30.50.10">
    <property type="entry name" value="Erythroid Transcription Factor GATA-1, subunit A"/>
    <property type="match status" value="1"/>
</dbReference>
<evidence type="ECO:0000256" key="8">
    <source>
        <dbReference type="ARBA" id="ARBA00023242"/>
    </source>
</evidence>
<dbReference type="GO" id="GO:0000976">
    <property type="term" value="F:transcription cis-regulatory region binding"/>
    <property type="evidence" value="ECO:0007669"/>
    <property type="project" value="UniProtKB-ARBA"/>
</dbReference>
<dbReference type="SUPFAM" id="SSF57716">
    <property type="entry name" value="Glucocorticoid receptor-like (DNA-binding domain)"/>
    <property type="match status" value="1"/>
</dbReference>
<comment type="subcellular location">
    <subcellularLocation>
        <location evidence="1">Nucleus</location>
    </subcellularLocation>
</comment>
<proteinExistence type="inferred from homology"/>
<keyword evidence="3 10" id="KW-0863">Zinc-finger</keyword>
<keyword evidence="4" id="KW-0862">Zinc</keyword>
<protein>
    <recommendedName>
        <fullName evidence="11">GATA-type domain-containing protein</fullName>
    </recommendedName>
</protein>
<dbReference type="GO" id="GO:0006355">
    <property type="term" value="P:regulation of DNA-templated transcription"/>
    <property type="evidence" value="ECO:0007669"/>
    <property type="project" value="InterPro"/>
</dbReference>
<evidence type="ECO:0000259" key="11">
    <source>
        <dbReference type="PROSITE" id="PS50114"/>
    </source>
</evidence>
<keyword evidence="8" id="KW-0539">Nucleus</keyword>
<dbReference type="PROSITE" id="PS50114">
    <property type="entry name" value="GATA_ZN_FINGER_2"/>
    <property type="match status" value="1"/>
</dbReference>
<dbReference type="PANTHER" id="PTHR47255:SF15">
    <property type="entry name" value="GATA TRANSCRIPTION FACTOR 21"/>
    <property type="match status" value="1"/>
</dbReference>
<comment type="similarity">
    <text evidence="9">Belongs to the type IV zinc-finger family. Class B subfamily.</text>
</comment>
<evidence type="ECO:0000256" key="9">
    <source>
        <dbReference type="ARBA" id="ARBA00024019"/>
    </source>
</evidence>
<dbReference type="InterPro" id="IPR013088">
    <property type="entry name" value="Znf_NHR/GATA"/>
</dbReference>
<dbReference type="InterPro" id="IPR000679">
    <property type="entry name" value="Znf_GATA"/>
</dbReference>
<dbReference type="AlphaFoldDB" id="A0AAE1R1J1"/>
<sequence>MNIPTYKNCSSSPSFPFELNNNEFHDLGHNNFPLVSPSYQVASSSSYSSCQTFFNSTTTHQDQTGYNYHSQFYHQPEVDNFSSRSGSNDLEKKNKGLKLTLWKKGVNKMKNLDGASMEVKTTTNHTNTKLKLEDQKQQVETDYSSNSSSNTIPIRVCSDCNTTKTPLWRSGPKGPKSLCNACGIRQRKARRAMAAAAATATATANGTNLTSTETSTTTTMKIKVQQKQKTTKVNTNHVVPFKKRCKFLSSSTTTALASVSAPAPRVGSSSSYNNNNAQQQKKLCFEDFFVNLSNNLAMIHCVFPQDEKEAAILLMALSNGLVHG</sequence>
<accession>A0AAE1R1J1</accession>
<dbReference type="PROSITE" id="PS00344">
    <property type="entry name" value="GATA_ZN_FINGER_1"/>
    <property type="match status" value="1"/>
</dbReference>
<evidence type="ECO:0000256" key="6">
    <source>
        <dbReference type="ARBA" id="ARBA00023125"/>
    </source>
</evidence>
<gene>
    <name evidence="12" type="ORF">RND71_036472</name>
</gene>
<keyword evidence="13" id="KW-1185">Reference proteome</keyword>
<comment type="caution">
    <text evidence="12">The sequence shown here is derived from an EMBL/GenBank/DDBJ whole genome shotgun (WGS) entry which is preliminary data.</text>
</comment>
<organism evidence="12 13">
    <name type="scientific">Anisodus tanguticus</name>
    <dbReference type="NCBI Taxonomy" id="243964"/>
    <lineage>
        <taxon>Eukaryota</taxon>
        <taxon>Viridiplantae</taxon>
        <taxon>Streptophyta</taxon>
        <taxon>Embryophyta</taxon>
        <taxon>Tracheophyta</taxon>
        <taxon>Spermatophyta</taxon>
        <taxon>Magnoliopsida</taxon>
        <taxon>eudicotyledons</taxon>
        <taxon>Gunneridae</taxon>
        <taxon>Pentapetalae</taxon>
        <taxon>asterids</taxon>
        <taxon>lamiids</taxon>
        <taxon>Solanales</taxon>
        <taxon>Solanaceae</taxon>
        <taxon>Solanoideae</taxon>
        <taxon>Hyoscyameae</taxon>
        <taxon>Anisodus</taxon>
    </lineage>
</organism>
<evidence type="ECO:0000256" key="3">
    <source>
        <dbReference type="ARBA" id="ARBA00022771"/>
    </source>
</evidence>
<dbReference type="CDD" id="cd00202">
    <property type="entry name" value="ZnF_GATA"/>
    <property type="match status" value="1"/>
</dbReference>
<evidence type="ECO:0000256" key="5">
    <source>
        <dbReference type="ARBA" id="ARBA00023015"/>
    </source>
</evidence>
<dbReference type="GO" id="GO:0008270">
    <property type="term" value="F:zinc ion binding"/>
    <property type="evidence" value="ECO:0007669"/>
    <property type="project" value="UniProtKB-KW"/>
</dbReference>
<dbReference type="GO" id="GO:0005634">
    <property type="term" value="C:nucleus"/>
    <property type="evidence" value="ECO:0007669"/>
    <property type="project" value="UniProtKB-SubCell"/>
</dbReference>
<keyword evidence="2" id="KW-0479">Metal-binding</keyword>
<dbReference type="Proteomes" id="UP001291623">
    <property type="component" value="Unassembled WGS sequence"/>
</dbReference>
<dbReference type="FunFam" id="3.30.50.10:FF:000055">
    <property type="entry name" value="GATA transcription factor 21"/>
    <property type="match status" value="1"/>
</dbReference>
<feature type="domain" description="GATA-type" evidence="11">
    <location>
        <begin position="155"/>
        <end position="187"/>
    </location>
</feature>
<keyword evidence="5" id="KW-0805">Transcription regulation</keyword>
<evidence type="ECO:0000313" key="12">
    <source>
        <dbReference type="EMBL" id="KAK4343378.1"/>
    </source>
</evidence>
<evidence type="ECO:0000256" key="7">
    <source>
        <dbReference type="ARBA" id="ARBA00023163"/>
    </source>
</evidence>
<dbReference type="InterPro" id="IPR052138">
    <property type="entry name" value="GATA_ZnFinger_Domain"/>
</dbReference>
<keyword evidence="7" id="KW-0804">Transcription</keyword>